<protein>
    <recommendedName>
        <fullName evidence="7">Flagellar protein</fullName>
    </recommendedName>
</protein>
<keyword evidence="1 7" id="KW-1003">Cell membrane</keyword>
<keyword evidence="8" id="KW-0282">Flagellum</keyword>
<dbReference type="GO" id="GO:0005886">
    <property type="term" value="C:plasma membrane"/>
    <property type="evidence" value="ECO:0007669"/>
    <property type="project" value="UniProtKB-SubCell"/>
</dbReference>
<keyword evidence="8" id="KW-0966">Cell projection</keyword>
<evidence type="ECO:0000313" key="8">
    <source>
        <dbReference type="EMBL" id="TDQ48584.1"/>
    </source>
</evidence>
<evidence type="ECO:0000256" key="4">
    <source>
        <dbReference type="ARBA" id="ARBA00023136"/>
    </source>
</evidence>
<sequence length="130" mass="14154">MNNLLLTLIASPAATPVGSAIAEGPSVTRLLLSLLVVLAVVFALAWFWRRGTGLIGHHKQMKVLSAMSVGTRERVMLIQVGKQQLLIGVTPNQITHLQSFAEPVIDPNGEQQGQQDFSQVFKKMLKGEKP</sequence>
<dbReference type="InterPro" id="IPR022781">
    <property type="entry name" value="Flagellar_biosynth_FliO"/>
</dbReference>
<comment type="subcellular location">
    <subcellularLocation>
        <location evidence="7">Cell membrane</location>
    </subcellularLocation>
    <subcellularLocation>
        <location evidence="7">Bacterial flagellum basal body</location>
    </subcellularLocation>
</comment>
<organism evidence="8 9">
    <name type="scientific">Permianibacter aggregans</name>
    <dbReference type="NCBI Taxonomy" id="1510150"/>
    <lineage>
        <taxon>Bacteria</taxon>
        <taxon>Pseudomonadati</taxon>
        <taxon>Pseudomonadota</taxon>
        <taxon>Gammaproteobacteria</taxon>
        <taxon>Pseudomonadales</taxon>
        <taxon>Pseudomonadaceae</taxon>
        <taxon>Permianibacter</taxon>
    </lineage>
</organism>
<evidence type="ECO:0000256" key="7">
    <source>
        <dbReference type="RuleBase" id="RU362064"/>
    </source>
</evidence>
<keyword evidence="4 7" id="KW-0472">Membrane</keyword>
<comment type="similarity">
    <text evidence="6 7">Belongs to the FliO/MopB family.</text>
</comment>
<keyword evidence="8" id="KW-0969">Cilium</keyword>
<dbReference type="Pfam" id="PF04347">
    <property type="entry name" value="FliO"/>
    <property type="match status" value="1"/>
</dbReference>
<comment type="caution">
    <text evidence="8">The sequence shown here is derived from an EMBL/GenBank/DDBJ whole genome shotgun (WGS) entry which is preliminary data.</text>
</comment>
<dbReference type="NCBIfam" id="TIGR03500">
    <property type="entry name" value="FliO_TIGR"/>
    <property type="match status" value="1"/>
</dbReference>
<dbReference type="RefSeq" id="WP_133589675.1">
    <property type="nucleotide sequence ID" value="NZ_CP037953.1"/>
</dbReference>
<keyword evidence="2 7" id="KW-0812">Transmembrane</keyword>
<dbReference type="EMBL" id="SNYM01000006">
    <property type="protein sequence ID" value="TDQ48584.1"/>
    <property type="molecule type" value="Genomic_DNA"/>
</dbReference>
<evidence type="ECO:0000256" key="3">
    <source>
        <dbReference type="ARBA" id="ARBA00022989"/>
    </source>
</evidence>
<dbReference type="GO" id="GO:0044781">
    <property type="term" value="P:bacterial-type flagellum organization"/>
    <property type="evidence" value="ECO:0007669"/>
    <property type="project" value="UniProtKB-UniRule"/>
</dbReference>
<feature type="transmembrane region" description="Helical" evidence="7">
    <location>
        <begin position="30"/>
        <end position="48"/>
    </location>
</feature>
<evidence type="ECO:0000256" key="6">
    <source>
        <dbReference type="ARBA" id="ARBA00037937"/>
    </source>
</evidence>
<dbReference type="InterPro" id="IPR052205">
    <property type="entry name" value="FliO/MopB"/>
</dbReference>
<keyword evidence="3 7" id="KW-1133">Transmembrane helix</keyword>
<dbReference type="PANTHER" id="PTHR38766:SF1">
    <property type="entry name" value="FLAGELLAR PROTEIN FLIO"/>
    <property type="match status" value="1"/>
</dbReference>
<reference evidence="8 9" key="1">
    <citation type="submission" date="2019-03" db="EMBL/GenBank/DDBJ databases">
        <title>Genomic Encyclopedia of Type Strains, Phase IV (KMG-IV): sequencing the most valuable type-strain genomes for metagenomic binning, comparative biology and taxonomic classification.</title>
        <authorList>
            <person name="Goeker M."/>
        </authorList>
    </citation>
    <scope>NUCLEOTIDE SEQUENCE [LARGE SCALE GENOMIC DNA]</scope>
    <source>
        <strain evidence="8 9">DSM 103792</strain>
    </source>
</reference>
<dbReference type="GO" id="GO:0009425">
    <property type="term" value="C:bacterial-type flagellum basal body"/>
    <property type="evidence" value="ECO:0007669"/>
    <property type="project" value="UniProtKB-SubCell"/>
</dbReference>
<accession>A0A4R6UY83</accession>
<evidence type="ECO:0000256" key="1">
    <source>
        <dbReference type="ARBA" id="ARBA00022475"/>
    </source>
</evidence>
<evidence type="ECO:0000313" key="9">
    <source>
        <dbReference type="Proteomes" id="UP000295375"/>
    </source>
</evidence>
<keyword evidence="5 7" id="KW-0975">Bacterial flagellum</keyword>
<name>A0A4R6UY83_9GAMM</name>
<keyword evidence="9" id="KW-1185">Reference proteome</keyword>
<gene>
    <name evidence="8" type="ORF">EV696_10624</name>
</gene>
<dbReference type="Proteomes" id="UP000295375">
    <property type="component" value="Unassembled WGS sequence"/>
</dbReference>
<dbReference type="OrthoDB" id="8581336at2"/>
<dbReference type="PANTHER" id="PTHR38766">
    <property type="entry name" value="FLAGELLAR PROTEIN FLIO"/>
    <property type="match status" value="1"/>
</dbReference>
<proteinExistence type="inferred from homology"/>
<evidence type="ECO:0000256" key="5">
    <source>
        <dbReference type="ARBA" id="ARBA00023143"/>
    </source>
</evidence>
<evidence type="ECO:0000256" key="2">
    <source>
        <dbReference type="ARBA" id="ARBA00022692"/>
    </source>
</evidence>
<dbReference type="AlphaFoldDB" id="A0A4R6UY83"/>